<dbReference type="PANTHER" id="PTHR10003">
    <property type="entry name" value="SUPEROXIDE DISMUTASE CU-ZN -RELATED"/>
    <property type="match status" value="1"/>
</dbReference>
<dbReference type="InterPro" id="IPR018152">
    <property type="entry name" value="SOD_Cu/Zn_BS"/>
</dbReference>
<feature type="domain" description="Superoxide dismutase copper/zinc binding" evidence="4">
    <location>
        <begin position="38"/>
        <end position="167"/>
    </location>
</feature>
<dbReference type="KEGG" id="nba:CUN60_05630"/>
<dbReference type="AlphaFoldDB" id="A0A2I7N6E7"/>
<dbReference type="GO" id="GO:0004784">
    <property type="term" value="F:superoxide dismutase activity"/>
    <property type="evidence" value="ECO:0007669"/>
    <property type="project" value="UniProtKB-EC"/>
</dbReference>
<protein>
    <recommendedName>
        <fullName evidence="2">Superoxide dismutase [Cu-Zn]</fullName>
        <ecNumber evidence="2">1.15.1.1</ecNumber>
    </recommendedName>
</protein>
<dbReference type="InterPro" id="IPR001424">
    <property type="entry name" value="SOD_Cu_Zn_dom"/>
</dbReference>
<keyword evidence="2" id="KW-0560">Oxidoreductase</keyword>
<dbReference type="Pfam" id="PF00080">
    <property type="entry name" value="Sod_Cu"/>
    <property type="match status" value="1"/>
</dbReference>
<organism evidence="5 6">
    <name type="scientific">Aquella oligotrophica</name>
    <dbReference type="NCBI Taxonomy" id="2067065"/>
    <lineage>
        <taxon>Bacteria</taxon>
        <taxon>Pseudomonadati</taxon>
        <taxon>Pseudomonadota</taxon>
        <taxon>Betaproteobacteria</taxon>
        <taxon>Neisseriales</taxon>
        <taxon>Neisseriaceae</taxon>
        <taxon>Aquella</taxon>
    </lineage>
</organism>
<keyword evidence="2" id="KW-0862">Zinc</keyword>
<comment type="cofactor">
    <cofactor evidence="2">
        <name>Cu cation</name>
        <dbReference type="ChEBI" id="CHEBI:23378"/>
    </cofactor>
    <text evidence="2">Binds 1 copper ion per subunit.</text>
</comment>
<dbReference type="InterPro" id="IPR024134">
    <property type="entry name" value="SOD_Cu/Zn_/chaperone"/>
</dbReference>
<dbReference type="GO" id="GO:0005507">
    <property type="term" value="F:copper ion binding"/>
    <property type="evidence" value="ECO:0007669"/>
    <property type="project" value="InterPro"/>
</dbReference>
<feature type="chain" id="PRO_5014407433" description="Superoxide dismutase [Cu-Zn]" evidence="3">
    <location>
        <begin position="21"/>
        <end position="173"/>
    </location>
</feature>
<dbReference type="PROSITE" id="PS00087">
    <property type="entry name" value="SOD_CU_ZN_1"/>
    <property type="match status" value="1"/>
</dbReference>
<gene>
    <name evidence="5" type="ORF">CUN60_05630</name>
</gene>
<comment type="function">
    <text evidence="2">Destroys radicals which are normally produced within the cells and which are toxic to biological systems.</text>
</comment>
<evidence type="ECO:0000313" key="6">
    <source>
        <dbReference type="Proteomes" id="UP000236655"/>
    </source>
</evidence>
<proteinExistence type="inferred from homology"/>
<dbReference type="EC" id="1.15.1.1" evidence="2"/>
<name>A0A2I7N6E7_9NEIS</name>
<dbReference type="OrthoDB" id="5431326at2"/>
<keyword evidence="6" id="KW-1185">Reference proteome</keyword>
<evidence type="ECO:0000313" key="5">
    <source>
        <dbReference type="EMBL" id="AUR51795.1"/>
    </source>
</evidence>
<dbReference type="SUPFAM" id="SSF49329">
    <property type="entry name" value="Cu,Zn superoxide dismutase-like"/>
    <property type="match status" value="1"/>
</dbReference>
<dbReference type="EMBL" id="CP024847">
    <property type="protein sequence ID" value="AUR51795.1"/>
    <property type="molecule type" value="Genomic_DNA"/>
</dbReference>
<evidence type="ECO:0000256" key="1">
    <source>
        <dbReference type="ARBA" id="ARBA00010457"/>
    </source>
</evidence>
<comment type="cofactor">
    <cofactor evidence="2">
        <name>Zn(2+)</name>
        <dbReference type="ChEBI" id="CHEBI:29105"/>
    </cofactor>
    <text evidence="2">Binds 1 zinc ion per subunit.</text>
</comment>
<keyword evidence="3" id="KW-0732">Signal</keyword>
<dbReference type="Gene3D" id="2.60.40.200">
    <property type="entry name" value="Superoxide dismutase, copper/zinc binding domain"/>
    <property type="match status" value="1"/>
</dbReference>
<dbReference type="RefSeq" id="WP_102951092.1">
    <property type="nucleotide sequence ID" value="NZ_CP024847.1"/>
</dbReference>
<comment type="similarity">
    <text evidence="1 2">Belongs to the Cu-Zn superoxide dismutase family.</text>
</comment>
<sequence>MKKLVYLLAAATLGVSFANAATVTIPMTLTNESQTIVGNVVATDTKYGLQFTFQLHNLTPEITPGSHGFHVHENPSCAKNGMAAGGHLDPKQTKHHLGPYSPDGHLGDLPAIYINDDGTVAVPVVAPKLTVKDILGHSLMIHHGGDNYSDTPAALGGGGSRMACGVIPTKADK</sequence>
<evidence type="ECO:0000256" key="2">
    <source>
        <dbReference type="RuleBase" id="RU000393"/>
    </source>
</evidence>
<keyword evidence="2" id="KW-0186">Copper</keyword>
<keyword evidence="2" id="KW-0479">Metal-binding</keyword>
<comment type="catalytic activity">
    <reaction evidence="2">
        <text>2 superoxide + 2 H(+) = H2O2 + O2</text>
        <dbReference type="Rhea" id="RHEA:20696"/>
        <dbReference type="ChEBI" id="CHEBI:15378"/>
        <dbReference type="ChEBI" id="CHEBI:15379"/>
        <dbReference type="ChEBI" id="CHEBI:16240"/>
        <dbReference type="ChEBI" id="CHEBI:18421"/>
        <dbReference type="EC" id="1.15.1.1"/>
    </reaction>
</comment>
<dbReference type="PRINTS" id="PR00068">
    <property type="entry name" value="CUZNDISMTASE"/>
</dbReference>
<feature type="signal peptide" evidence="3">
    <location>
        <begin position="1"/>
        <end position="20"/>
    </location>
</feature>
<accession>A0A2I7N6E7</accession>
<evidence type="ECO:0000256" key="3">
    <source>
        <dbReference type="SAM" id="SignalP"/>
    </source>
</evidence>
<dbReference type="PROSITE" id="PS00332">
    <property type="entry name" value="SOD_CU_ZN_2"/>
    <property type="match status" value="1"/>
</dbReference>
<dbReference type="Proteomes" id="UP000236655">
    <property type="component" value="Chromosome"/>
</dbReference>
<dbReference type="CDD" id="cd00305">
    <property type="entry name" value="Cu-Zn_Superoxide_Dismutase"/>
    <property type="match status" value="1"/>
</dbReference>
<reference evidence="6" key="1">
    <citation type="submission" date="2017-11" db="EMBL/GenBank/DDBJ databases">
        <authorList>
            <person name="Chan K.G."/>
            <person name="Lee L.S."/>
        </authorList>
    </citation>
    <scope>NUCLEOTIDE SEQUENCE [LARGE SCALE GENOMIC DNA]</scope>
    <source>
        <strain evidence="6">DSM 100970</strain>
    </source>
</reference>
<evidence type="ECO:0000259" key="4">
    <source>
        <dbReference type="Pfam" id="PF00080"/>
    </source>
</evidence>
<dbReference type="InterPro" id="IPR036423">
    <property type="entry name" value="SOD-like_Cu/Zn_dom_sf"/>
</dbReference>